<proteinExistence type="predicted"/>
<evidence type="ECO:0000313" key="1">
    <source>
        <dbReference type="EMBL" id="MEQ2255246.1"/>
    </source>
</evidence>
<keyword evidence="2" id="KW-1185">Reference proteome</keyword>
<comment type="caution">
    <text evidence="1">The sequence shown here is derived from an EMBL/GenBank/DDBJ whole genome shotgun (WGS) entry which is preliminary data.</text>
</comment>
<name>A0ABV0VFQ6_9TELE</name>
<accession>A0ABV0VFQ6</accession>
<reference evidence="1 2" key="1">
    <citation type="submission" date="2021-06" db="EMBL/GenBank/DDBJ databases">
        <authorList>
            <person name="Palmer J.M."/>
        </authorList>
    </citation>
    <scope>NUCLEOTIDE SEQUENCE [LARGE SCALE GENOMIC DNA]</scope>
    <source>
        <strain evidence="2">if_2019</strain>
        <tissue evidence="1">Muscle</tissue>
    </source>
</reference>
<organism evidence="1 2">
    <name type="scientific">Ilyodon furcidens</name>
    <name type="common">goldbreast splitfin</name>
    <dbReference type="NCBI Taxonomy" id="33524"/>
    <lineage>
        <taxon>Eukaryota</taxon>
        <taxon>Metazoa</taxon>
        <taxon>Chordata</taxon>
        <taxon>Craniata</taxon>
        <taxon>Vertebrata</taxon>
        <taxon>Euteleostomi</taxon>
        <taxon>Actinopterygii</taxon>
        <taxon>Neopterygii</taxon>
        <taxon>Teleostei</taxon>
        <taxon>Neoteleostei</taxon>
        <taxon>Acanthomorphata</taxon>
        <taxon>Ovalentaria</taxon>
        <taxon>Atherinomorphae</taxon>
        <taxon>Cyprinodontiformes</taxon>
        <taxon>Goodeidae</taxon>
        <taxon>Ilyodon</taxon>
    </lineage>
</organism>
<protein>
    <submittedName>
        <fullName evidence="1">Uncharacterized protein</fullName>
    </submittedName>
</protein>
<dbReference type="EMBL" id="JAHRIQ010105181">
    <property type="protein sequence ID" value="MEQ2255246.1"/>
    <property type="molecule type" value="Genomic_DNA"/>
</dbReference>
<sequence length="101" mass="11498">MDVSVCRKHWTETRTLQLQRCPMTSQQSDRALPNEVRACLDKAGDAQKTQWNKPLAPTPLCLLYLPRSISVLTAIRVMKSFLNVYWCSEGNFSLISPRLSS</sequence>
<dbReference type="Proteomes" id="UP001482620">
    <property type="component" value="Unassembled WGS sequence"/>
</dbReference>
<evidence type="ECO:0000313" key="2">
    <source>
        <dbReference type="Proteomes" id="UP001482620"/>
    </source>
</evidence>
<gene>
    <name evidence="1" type="ORF">ILYODFUR_011892</name>
</gene>